<reference evidence="1 2" key="1">
    <citation type="submission" date="2019-09" db="EMBL/GenBank/DDBJ databases">
        <title>Bird 10,000 Genomes (B10K) Project - Family phase.</title>
        <authorList>
            <person name="Zhang G."/>
        </authorList>
    </citation>
    <scope>NUCLEOTIDE SEQUENCE [LARGE SCALE GENOMIC DNA]</scope>
    <source>
        <strain evidence="1">OUT-0059</strain>
        <tissue evidence="1">Muscle</tissue>
    </source>
</reference>
<comment type="caution">
    <text evidence="1">The sequence shown here is derived from an EMBL/GenBank/DDBJ whole genome shotgun (WGS) entry which is preliminary data.</text>
</comment>
<feature type="non-terminal residue" evidence="1">
    <location>
        <position position="54"/>
    </location>
</feature>
<gene>
    <name evidence="1" type="primary">Lrrc14_1</name>
    <name evidence="1" type="ORF">XIPELE_R14755</name>
</gene>
<dbReference type="AlphaFoldDB" id="A0A7L3PPK7"/>
<sequence>RSLRLPYSNIDVRRLTPESVQGIRCLARELGKLQSLRELDLGSSRLSGNLRRIL</sequence>
<dbReference type="Proteomes" id="UP000551443">
    <property type="component" value="Unassembled WGS sequence"/>
</dbReference>
<evidence type="ECO:0000313" key="1">
    <source>
        <dbReference type="EMBL" id="NXU92302.1"/>
    </source>
</evidence>
<protein>
    <submittedName>
        <fullName evidence="1">LRC14 protein</fullName>
    </submittedName>
</protein>
<evidence type="ECO:0000313" key="2">
    <source>
        <dbReference type="Proteomes" id="UP000551443"/>
    </source>
</evidence>
<organism evidence="1 2">
    <name type="scientific">Xiphorhynchus elegans</name>
    <name type="common">elegant woodcreeper</name>
    <dbReference type="NCBI Taxonomy" id="269412"/>
    <lineage>
        <taxon>Eukaryota</taxon>
        <taxon>Metazoa</taxon>
        <taxon>Chordata</taxon>
        <taxon>Craniata</taxon>
        <taxon>Vertebrata</taxon>
        <taxon>Euteleostomi</taxon>
        <taxon>Archelosauria</taxon>
        <taxon>Archosauria</taxon>
        <taxon>Dinosauria</taxon>
        <taxon>Saurischia</taxon>
        <taxon>Theropoda</taxon>
        <taxon>Coelurosauria</taxon>
        <taxon>Aves</taxon>
        <taxon>Neognathae</taxon>
        <taxon>Neoaves</taxon>
        <taxon>Telluraves</taxon>
        <taxon>Australaves</taxon>
        <taxon>Passeriformes</taxon>
        <taxon>Dendrocolaptidae</taxon>
        <taxon>Xiphorhynchus</taxon>
    </lineage>
</organism>
<feature type="non-terminal residue" evidence="1">
    <location>
        <position position="1"/>
    </location>
</feature>
<keyword evidence="2" id="KW-1185">Reference proteome</keyword>
<accession>A0A7L3PPK7</accession>
<name>A0A7L3PPK7_9DEND</name>
<proteinExistence type="predicted"/>
<dbReference type="EMBL" id="VZUH01035765">
    <property type="protein sequence ID" value="NXU92302.1"/>
    <property type="molecule type" value="Genomic_DNA"/>
</dbReference>
<dbReference type="SUPFAM" id="SSF52047">
    <property type="entry name" value="RNI-like"/>
    <property type="match status" value="1"/>
</dbReference>